<keyword evidence="1" id="KW-0678">Repressor</keyword>
<dbReference type="InterPro" id="IPR046335">
    <property type="entry name" value="LacI/GalR-like_sensor"/>
</dbReference>
<keyword evidence="4" id="KW-0804">Transcription</keyword>
<organism evidence="6 7">
    <name type="scientific">Georgenia alba</name>
    <dbReference type="NCBI Taxonomy" id="2233858"/>
    <lineage>
        <taxon>Bacteria</taxon>
        <taxon>Bacillati</taxon>
        <taxon>Actinomycetota</taxon>
        <taxon>Actinomycetes</taxon>
        <taxon>Micrococcales</taxon>
        <taxon>Bogoriellaceae</taxon>
        <taxon>Georgenia</taxon>
    </lineage>
</organism>
<dbReference type="SUPFAM" id="SSF47413">
    <property type="entry name" value="lambda repressor-like DNA-binding domains"/>
    <property type="match status" value="1"/>
</dbReference>
<comment type="caution">
    <text evidence="6">The sequence shown here is derived from an EMBL/GenBank/DDBJ whole genome shotgun (WGS) entry which is preliminary data.</text>
</comment>
<keyword evidence="2" id="KW-0805">Transcription regulation</keyword>
<dbReference type="SMART" id="SM00354">
    <property type="entry name" value="HTH_LACI"/>
    <property type="match status" value="1"/>
</dbReference>
<gene>
    <name evidence="6" type="ORF">ACFQQL_17530</name>
</gene>
<keyword evidence="7" id="KW-1185">Reference proteome</keyword>
<evidence type="ECO:0000313" key="6">
    <source>
        <dbReference type="EMBL" id="MFC7406926.1"/>
    </source>
</evidence>
<sequence length="362" mass="37756">MAAHAGVSVGTASRVLNDEASVAADMRERVLLAVEETGYRRLRARTVGAETEIAFLAVLRDVDEARPELDYFWAGILKGAEVHARRSGARISYRALHGLDHDRSVAEQLGGSAPEHALLVGPAPDASIRELRDMGVSLVLVDNAIEGEPIVSVNSDNFGGSLLVMEHLLGLGHRRIAYVGGPPRSGAPDADAIHSISLRTLGYRHALERRGISVDPALVARCDLSVDGAATAVERLLDDGAQFSAVFCANDPAAAGAIRALRRRGLSVPGHVSVAGYDDQFGDHVEPRLTTVRVDRTALGATAVDALLAVARAAHPLPPATRVVPVEFVRGASTSAPVALAPVAGAPEVDGTTDAGTVGDSS</sequence>
<dbReference type="Pfam" id="PF13377">
    <property type="entry name" value="Peripla_BP_3"/>
    <property type="match status" value="1"/>
</dbReference>
<dbReference type="RefSeq" id="WP_382396451.1">
    <property type="nucleotide sequence ID" value="NZ_JBHTCQ010000004.1"/>
</dbReference>
<name>A0ABW2QCD1_9MICO</name>
<dbReference type="InterPro" id="IPR000843">
    <property type="entry name" value="HTH_LacI"/>
</dbReference>
<evidence type="ECO:0000313" key="7">
    <source>
        <dbReference type="Proteomes" id="UP001596455"/>
    </source>
</evidence>
<evidence type="ECO:0000256" key="3">
    <source>
        <dbReference type="ARBA" id="ARBA00023125"/>
    </source>
</evidence>
<dbReference type="PANTHER" id="PTHR30146">
    <property type="entry name" value="LACI-RELATED TRANSCRIPTIONAL REPRESSOR"/>
    <property type="match status" value="1"/>
</dbReference>
<dbReference type="SUPFAM" id="SSF53822">
    <property type="entry name" value="Periplasmic binding protein-like I"/>
    <property type="match status" value="1"/>
</dbReference>
<evidence type="ECO:0000259" key="5">
    <source>
        <dbReference type="PROSITE" id="PS50932"/>
    </source>
</evidence>
<evidence type="ECO:0000256" key="1">
    <source>
        <dbReference type="ARBA" id="ARBA00022491"/>
    </source>
</evidence>
<dbReference type="Pfam" id="PF00356">
    <property type="entry name" value="LacI"/>
    <property type="match status" value="1"/>
</dbReference>
<dbReference type="GO" id="GO:0003677">
    <property type="term" value="F:DNA binding"/>
    <property type="evidence" value="ECO:0007669"/>
    <property type="project" value="UniProtKB-KW"/>
</dbReference>
<dbReference type="Proteomes" id="UP001596455">
    <property type="component" value="Unassembled WGS sequence"/>
</dbReference>
<dbReference type="InterPro" id="IPR010982">
    <property type="entry name" value="Lambda_DNA-bd_dom_sf"/>
</dbReference>
<dbReference type="Gene3D" id="3.40.50.2300">
    <property type="match status" value="2"/>
</dbReference>
<dbReference type="CDD" id="cd01392">
    <property type="entry name" value="HTH_LacI"/>
    <property type="match status" value="1"/>
</dbReference>
<dbReference type="Gene3D" id="1.10.260.40">
    <property type="entry name" value="lambda repressor-like DNA-binding domains"/>
    <property type="match status" value="1"/>
</dbReference>
<dbReference type="PROSITE" id="PS50932">
    <property type="entry name" value="HTH_LACI_2"/>
    <property type="match status" value="1"/>
</dbReference>
<evidence type="ECO:0000256" key="2">
    <source>
        <dbReference type="ARBA" id="ARBA00023015"/>
    </source>
</evidence>
<feature type="domain" description="HTH lacI-type" evidence="5">
    <location>
        <begin position="1"/>
        <end position="49"/>
    </location>
</feature>
<dbReference type="CDD" id="cd06267">
    <property type="entry name" value="PBP1_LacI_sugar_binding-like"/>
    <property type="match status" value="1"/>
</dbReference>
<proteinExistence type="predicted"/>
<protein>
    <submittedName>
        <fullName evidence="6">LacI family DNA-binding transcriptional regulator</fullName>
    </submittedName>
</protein>
<keyword evidence="3 6" id="KW-0238">DNA-binding</keyword>
<evidence type="ECO:0000256" key="4">
    <source>
        <dbReference type="ARBA" id="ARBA00023163"/>
    </source>
</evidence>
<dbReference type="PANTHER" id="PTHR30146:SF148">
    <property type="entry name" value="HTH-TYPE TRANSCRIPTIONAL REPRESSOR PURR-RELATED"/>
    <property type="match status" value="1"/>
</dbReference>
<dbReference type="EMBL" id="JBHTCQ010000004">
    <property type="protein sequence ID" value="MFC7406926.1"/>
    <property type="molecule type" value="Genomic_DNA"/>
</dbReference>
<dbReference type="InterPro" id="IPR028082">
    <property type="entry name" value="Peripla_BP_I"/>
</dbReference>
<reference evidence="7" key="1">
    <citation type="journal article" date="2019" name="Int. J. Syst. Evol. Microbiol.">
        <title>The Global Catalogue of Microorganisms (GCM) 10K type strain sequencing project: providing services to taxonomists for standard genome sequencing and annotation.</title>
        <authorList>
            <consortium name="The Broad Institute Genomics Platform"/>
            <consortium name="The Broad Institute Genome Sequencing Center for Infectious Disease"/>
            <person name="Wu L."/>
            <person name="Ma J."/>
        </authorList>
    </citation>
    <scope>NUCLEOTIDE SEQUENCE [LARGE SCALE GENOMIC DNA]</scope>
    <source>
        <strain evidence="7">JCM 1490</strain>
    </source>
</reference>
<accession>A0ABW2QCD1</accession>